<feature type="compositionally biased region" description="Basic residues" evidence="1">
    <location>
        <begin position="659"/>
        <end position="670"/>
    </location>
</feature>
<feature type="region of interest" description="Disordered" evidence="1">
    <location>
        <begin position="297"/>
        <end position="488"/>
    </location>
</feature>
<name>A0AAD7YIY5_MYTSE</name>
<feature type="compositionally biased region" description="Polar residues" evidence="1">
    <location>
        <begin position="1047"/>
        <end position="1060"/>
    </location>
</feature>
<feature type="compositionally biased region" description="Polar residues" evidence="1">
    <location>
        <begin position="348"/>
        <end position="372"/>
    </location>
</feature>
<feature type="compositionally biased region" description="Polar residues" evidence="1">
    <location>
        <begin position="980"/>
        <end position="990"/>
    </location>
</feature>
<feature type="compositionally biased region" description="Basic residues" evidence="1">
    <location>
        <begin position="1351"/>
        <end position="1368"/>
    </location>
</feature>
<keyword evidence="3" id="KW-1185">Reference proteome</keyword>
<feature type="compositionally biased region" description="Basic residues" evidence="1">
    <location>
        <begin position="613"/>
        <end position="626"/>
    </location>
</feature>
<sequence length="1683" mass="187999">MSGKPYNIQEFKIIVDYLVQNKLYSEIKARKMWVDFANTKLTSRTWQSLKETFLKRILPDIHNPYFQLTNEQISSFRARCDLADRNSNKLEIQTISDDSNSNGHNVKDNEPTNEGETSAGENIKCSKVPVRSRSSADTVIIENCYETAEDIQKALESDDKPREAAKSFRDCITYSEPLTPMLQEVLDDFASEPEDSDREGQMEIVENVSEVNLDDVQEIPEPANEILNSKSIATDVAKNAKGLSAEVVEEVLAHELDGSNKPENKTSKKTTQNVTNEIEQLPLLNLDEEISSMQAENGTEINDADTDVETSEATKLVTAQTTELPGEVTEDPVVETSSETPEVIVITDSHSPQEQSGGLNNSNSTVDASLPNNPEALKNKSSKDVEAKADSKEAPKSAVDVSTNSDQNRSSKKALRKRSSSEDNSNAIDNKKKKLDIKLKSPTKADKQTTELQLATDELKAQEESIKPDVIKKPRLEKHPIDTEKPSTSYQIHEVDVMETEERSDVRESPAIKNPCLQNISLFDEQFNKTKYNMSESSDTELNKKETQGNKQETSESNPVHEVVVLRSNSSDNREMQVSPRKKQRAGVLISKSERDKAVSNMFGFTSGGGVGAKRKRQLSRRRRTISHNTTSHHTAAPASNSSDWTSQSESDEFVSPPRSRKNRPTRKYMKPQSAKISSLAEEGGLFVMYGKKIYPVVKDGKIVKNYITYLPESDSEEENGSFWKTKYVEEKKKAAELQKLLETKEAQQTRDTHTPVPQANPLRNSPRESLAVEPTNGFAKQISVPVPEEKKEEPKPMPPEKIKIKFTRNNEEVHLEGHWPQIHPVLEQVVHIFHKESEPAVNENKSKAVVAQPEQKELSSGGSTPVIITPVDPEVHEKVNEIEKEIFKEIEERDKEEENEPNGTANNVTKRKIGRPRKSSSSTHSPEKQPKLSNGAEIKEPEENGRTRRQKAKETENNNNIKENLPKRQPRTPRKILNETVNINESKTMQTRRSKQSLNSSVANEDEEVRYMLPPKNSRTLKSPANKKTGQKKSLEKTPKILSPADTVSLNSMDSTQGYQDSDASAIYTENRKKKKNHMSSFMMKTRHSLRNSTRKRTLPYVYHDAYNDTSNSSADASVRVVTRENSSLNTEAYRSESYQLLNVQAKASSRQLEPIDETSTIANQTYFVRNLGSVCRDEMLTQTNNNITSPSYQMTSDVGSSSNVSLPMSPELSLVENLSVSREVLNTADFPTLNEMQSNEMEEANMCSKYMISNVDVSVPLMNQEWEFGNGNMVTEMSTEPKSLVTESLVREIGTFNINEQVSATETLNAKLHDLLLESAKKTAQTQCAQNPASMMDVDVSAVTVQKKSKVNKKRCSTPQKRKGSKKSVAPSVEPVVEEEHIESCSHSGRKSCPPVFQTNMCNDNVIEEINLSNLTISNEKPIVRKKKDIIRVKILRPRNKNATEKLRAKSAQEASRISVFTDSGINDSESELFVPSNESVDLIHNHSETCLHANECVGDSIEFVENSKSVITLGDSMQSGDNAWSTQCENTEEHSLSPDLFCNNAQDVSSYNRAHSDSINNTSDTVYYSPLGTDASPNSLITEDLSYDVPPPAPNSKWYLLSEDETNTNLIGTGSTMLSGANFGGSNLRQIFPIACAIPDLSTITEMSRENDSSRKPNLEDLNGLTGDDFNSLSVFDSNF</sequence>
<gene>
    <name evidence="2" type="ORF">PYW07_005912</name>
</gene>
<feature type="compositionally biased region" description="Basic and acidic residues" evidence="1">
    <location>
        <begin position="436"/>
        <end position="449"/>
    </location>
</feature>
<evidence type="ECO:0000313" key="3">
    <source>
        <dbReference type="Proteomes" id="UP001231518"/>
    </source>
</evidence>
<feature type="region of interest" description="Disordered" evidence="1">
    <location>
        <begin position="891"/>
        <end position="1060"/>
    </location>
</feature>
<proteinExistence type="predicted"/>
<feature type="compositionally biased region" description="Basic and acidic residues" evidence="1">
    <location>
        <begin position="938"/>
        <end position="957"/>
    </location>
</feature>
<feature type="compositionally biased region" description="Basic residues" evidence="1">
    <location>
        <begin position="910"/>
        <end position="919"/>
    </location>
</feature>
<feature type="region of interest" description="Disordered" evidence="1">
    <location>
        <begin position="1351"/>
        <end position="1377"/>
    </location>
</feature>
<evidence type="ECO:0008006" key="4">
    <source>
        <dbReference type="Google" id="ProtNLM"/>
    </source>
</evidence>
<feature type="compositionally biased region" description="Polar residues" evidence="1">
    <location>
        <begin position="627"/>
        <end position="649"/>
    </location>
</feature>
<organism evidence="2 3">
    <name type="scientific">Mythimna separata</name>
    <name type="common">Oriental armyworm</name>
    <name type="synonym">Pseudaletia separata</name>
    <dbReference type="NCBI Taxonomy" id="271217"/>
    <lineage>
        <taxon>Eukaryota</taxon>
        <taxon>Metazoa</taxon>
        <taxon>Ecdysozoa</taxon>
        <taxon>Arthropoda</taxon>
        <taxon>Hexapoda</taxon>
        <taxon>Insecta</taxon>
        <taxon>Pterygota</taxon>
        <taxon>Neoptera</taxon>
        <taxon>Endopterygota</taxon>
        <taxon>Lepidoptera</taxon>
        <taxon>Glossata</taxon>
        <taxon>Ditrysia</taxon>
        <taxon>Noctuoidea</taxon>
        <taxon>Noctuidae</taxon>
        <taxon>Noctuinae</taxon>
        <taxon>Hadenini</taxon>
        <taxon>Mythimna</taxon>
    </lineage>
</organism>
<comment type="caution">
    <text evidence="2">The sequence shown here is derived from an EMBL/GenBank/DDBJ whole genome shotgun (WGS) entry which is preliminary data.</text>
</comment>
<evidence type="ECO:0000256" key="1">
    <source>
        <dbReference type="SAM" id="MobiDB-lite"/>
    </source>
</evidence>
<feature type="compositionally biased region" description="Basic and acidic residues" evidence="1">
    <location>
        <begin position="745"/>
        <end position="754"/>
    </location>
</feature>
<dbReference type="EMBL" id="JARGEI010000016">
    <property type="protein sequence ID" value="KAJ8717982.1"/>
    <property type="molecule type" value="Genomic_DNA"/>
</dbReference>
<dbReference type="Proteomes" id="UP001231518">
    <property type="component" value="Chromosome 18"/>
</dbReference>
<feature type="region of interest" description="Disordered" evidence="1">
    <location>
        <begin position="93"/>
        <end position="122"/>
    </location>
</feature>
<feature type="compositionally biased region" description="Basic and acidic residues" evidence="1">
    <location>
        <begin position="377"/>
        <end position="395"/>
    </location>
</feature>
<accession>A0AAD7YIY5</accession>
<feature type="compositionally biased region" description="Polar residues" evidence="1">
    <location>
        <begin position="549"/>
        <end position="558"/>
    </location>
</feature>
<reference evidence="2" key="1">
    <citation type="submission" date="2023-03" db="EMBL/GenBank/DDBJ databases">
        <title>Chromosome-level genomes of two armyworms, Mythimna separata and Mythimna loreyi, provide insights into the biosynthesis and reception of sex pheromones.</title>
        <authorList>
            <person name="Zhao H."/>
        </authorList>
    </citation>
    <scope>NUCLEOTIDE SEQUENCE</scope>
    <source>
        <strain evidence="2">BeijingLab</strain>
        <tissue evidence="2">Pupa</tissue>
    </source>
</reference>
<evidence type="ECO:0000313" key="2">
    <source>
        <dbReference type="EMBL" id="KAJ8717982.1"/>
    </source>
</evidence>
<feature type="region of interest" description="Disordered" evidence="1">
    <location>
        <begin position="533"/>
        <end position="676"/>
    </location>
</feature>
<feature type="compositionally biased region" description="Basic and acidic residues" evidence="1">
    <location>
        <begin position="255"/>
        <end position="266"/>
    </location>
</feature>
<dbReference type="Gene3D" id="1.10.10.60">
    <property type="entry name" value="Homeodomain-like"/>
    <property type="match status" value="1"/>
</dbReference>
<feature type="region of interest" description="Disordered" evidence="1">
    <location>
        <begin position="255"/>
        <end position="275"/>
    </location>
</feature>
<feature type="region of interest" description="Disordered" evidence="1">
    <location>
        <begin position="838"/>
        <end position="875"/>
    </location>
</feature>
<feature type="region of interest" description="Disordered" evidence="1">
    <location>
        <begin position="745"/>
        <end position="766"/>
    </location>
</feature>
<feature type="compositionally biased region" description="Polar residues" evidence="1">
    <location>
        <begin position="311"/>
        <end position="323"/>
    </location>
</feature>
<feature type="compositionally biased region" description="Basic and acidic residues" evidence="1">
    <location>
        <begin position="457"/>
        <end position="485"/>
    </location>
</feature>
<feature type="compositionally biased region" description="Polar residues" evidence="1">
    <location>
        <begin position="93"/>
        <end position="104"/>
    </location>
</feature>
<feature type="compositionally biased region" description="Polar residues" evidence="1">
    <location>
        <begin position="1018"/>
        <end position="1029"/>
    </location>
</feature>
<protein>
    <recommendedName>
        <fullName evidence="4">Rap1 Myb domain-containing protein</fullName>
    </recommendedName>
</protein>